<feature type="transmembrane region" description="Helical" evidence="1">
    <location>
        <begin position="38"/>
        <end position="59"/>
    </location>
</feature>
<dbReference type="AlphaFoldDB" id="A0A9W8DIC1"/>
<keyword evidence="1" id="KW-0812">Transmembrane</keyword>
<keyword evidence="1" id="KW-0472">Membrane</keyword>
<proteinExistence type="predicted"/>
<protein>
    <submittedName>
        <fullName evidence="2">Uncharacterized protein</fullName>
    </submittedName>
</protein>
<reference evidence="2" key="1">
    <citation type="submission" date="2022-07" db="EMBL/GenBank/DDBJ databases">
        <title>Phylogenomic reconstructions and comparative analyses of Kickxellomycotina fungi.</title>
        <authorList>
            <person name="Reynolds N.K."/>
            <person name="Stajich J.E."/>
            <person name="Barry K."/>
            <person name="Grigoriev I.V."/>
            <person name="Crous P."/>
            <person name="Smith M.E."/>
        </authorList>
    </citation>
    <scope>NUCLEOTIDE SEQUENCE</scope>
    <source>
        <strain evidence="2">NBRC 100468</strain>
    </source>
</reference>
<dbReference type="OrthoDB" id="73901at2759"/>
<sequence length="187" mass="20313">MSSPISGASHSSSGGITVPMGLVFKTYYLQTDQQFARAYAALIFIGIAERILSFVADILTPKQKRLWVLAPHAGIYFVVAMIRFMLMIAVMNQYVPIVMATCGGLTIGQVLILLVRHYLEARRLKKLQRSGSGGVLVFDATSPSSENVDGNTARGKLSSLLPRYSPARSGHDDHNYLSKTVSGEACC</sequence>
<keyword evidence="3" id="KW-1185">Reference proteome</keyword>
<gene>
    <name evidence="2" type="ORF">H4219_006145</name>
</gene>
<name>A0A9W8DIC1_9FUNG</name>
<feature type="transmembrane region" description="Helical" evidence="1">
    <location>
        <begin position="66"/>
        <end position="91"/>
    </location>
</feature>
<dbReference type="Proteomes" id="UP001150538">
    <property type="component" value="Unassembled WGS sequence"/>
</dbReference>
<comment type="caution">
    <text evidence="2">The sequence shown here is derived from an EMBL/GenBank/DDBJ whole genome shotgun (WGS) entry which is preliminary data.</text>
</comment>
<evidence type="ECO:0000256" key="1">
    <source>
        <dbReference type="SAM" id="Phobius"/>
    </source>
</evidence>
<dbReference type="EMBL" id="JANBPU010000540">
    <property type="protein sequence ID" value="KAJ1910704.1"/>
    <property type="molecule type" value="Genomic_DNA"/>
</dbReference>
<evidence type="ECO:0000313" key="2">
    <source>
        <dbReference type="EMBL" id="KAJ1910704.1"/>
    </source>
</evidence>
<accession>A0A9W8DIC1</accession>
<keyword evidence="1" id="KW-1133">Transmembrane helix</keyword>
<feature type="transmembrane region" description="Helical" evidence="1">
    <location>
        <begin position="97"/>
        <end position="119"/>
    </location>
</feature>
<evidence type="ECO:0000313" key="3">
    <source>
        <dbReference type="Proteomes" id="UP001150538"/>
    </source>
</evidence>
<organism evidence="2 3">
    <name type="scientific">Mycoemilia scoparia</name>
    <dbReference type="NCBI Taxonomy" id="417184"/>
    <lineage>
        <taxon>Eukaryota</taxon>
        <taxon>Fungi</taxon>
        <taxon>Fungi incertae sedis</taxon>
        <taxon>Zoopagomycota</taxon>
        <taxon>Kickxellomycotina</taxon>
        <taxon>Kickxellomycetes</taxon>
        <taxon>Kickxellales</taxon>
        <taxon>Kickxellaceae</taxon>
        <taxon>Mycoemilia</taxon>
    </lineage>
</organism>